<reference evidence="1" key="1">
    <citation type="journal article" date="2015" name="BMC Genomics">
        <title>Genome mining reveals unlocked bioactive potential of marine Gram-negative bacteria.</title>
        <authorList>
            <person name="Machado H."/>
            <person name="Sonnenschein E.C."/>
            <person name="Melchiorsen J."/>
            <person name="Gram L."/>
        </authorList>
    </citation>
    <scope>NUCLEOTIDE SEQUENCE</scope>
    <source>
        <strain evidence="1">S2052</strain>
    </source>
</reference>
<organism evidence="1">
    <name type="scientific">Vibrio coralliilyticus</name>
    <dbReference type="NCBI Taxonomy" id="190893"/>
    <lineage>
        <taxon>Bacteria</taxon>
        <taxon>Pseudomonadati</taxon>
        <taxon>Pseudomonadota</taxon>
        <taxon>Gammaproteobacteria</taxon>
        <taxon>Vibrionales</taxon>
        <taxon>Vibrionaceae</taxon>
        <taxon>Vibrio</taxon>
    </lineage>
</organism>
<dbReference type="RefSeq" id="WP_019275450.1">
    <property type="nucleotide sequence ID" value="NZ_CP063051.1"/>
</dbReference>
<name>A0A837GAT8_9VIBR</name>
<dbReference type="EMBL" id="JXXR01000001">
    <property type="protein sequence ID" value="KJY77758.1"/>
    <property type="molecule type" value="Genomic_DNA"/>
</dbReference>
<dbReference type="AlphaFoldDB" id="A0A837GAT8"/>
<accession>A0A837GAT8</accession>
<proteinExistence type="predicted"/>
<comment type="caution">
    <text evidence="1">The sequence shown here is derived from an EMBL/GenBank/DDBJ whole genome shotgun (WGS) entry which is preliminary data.</text>
</comment>
<gene>
    <name evidence="1" type="ORF">TW71_01620</name>
</gene>
<protein>
    <submittedName>
        <fullName evidence="1">Uncharacterized protein</fullName>
    </submittedName>
</protein>
<sequence>MNKAMTITSVLAGLAIGGVAAYVNSPTMNQNFESHTQIVIPKREGSELVKMRASLNLKRSGQYELYFLTGNLVGFNTTGHYDFDSYGLSLMPISAEQVVPEGKKLNIMETMFSQRGMHSMEELKVIRIGKEQTILVAPRYSYLFVTAEQ</sequence>
<evidence type="ECO:0000313" key="1">
    <source>
        <dbReference type="EMBL" id="KJY77758.1"/>
    </source>
</evidence>